<feature type="domain" description="Creatinase N-terminal" evidence="1">
    <location>
        <begin position="5"/>
        <end position="134"/>
    </location>
</feature>
<comment type="caution">
    <text evidence="2">The sequence shown here is derived from an EMBL/GenBank/DDBJ whole genome shotgun (WGS) entry which is preliminary data.</text>
</comment>
<protein>
    <recommendedName>
        <fullName evidence="1">Creatinase N-terminal domain-containing protein</fullName>
    </recommendedName>
</protein>
<dbReference type="InterPro" id="IPR050659">
    <property type="entry name" value="Peptidase_M24B"/>
</dbReference>
<dbReference type="Pfam" id="PF01321">
    <property type="entry name" value="Creatinase_N"/>
    <property type="match status" value="1"/>
</dbReference>
<feature type="non-terminal residue" evidence="2">
    <location>
        <position position="174"/>
    </location>
</feature>
<reference evidence="2" key="1">
    <citation type="journal article" date="2014" name="Front. Microbiol.">
        <title>High frequency of phylogenetically diverse reductive dehalogenase-homologous genes in deep subseafloor sedimentary metagenomes.</title>
        <authorList>
            <person name="Kawai M."/>
            <person name="Futagami T."/>
            <person name="Toyoda A."/>
            <person name="Takaki Y."/>
            <person name="Nishi S."/>
            <person name="Hori S."/>
            <person name="Arai W."/>
            <person name="Tsubouchi T."/>
            <person name="Morono Y."/>
            <person name="Uchiyama I."/>
            <person name="Ito T."/>
            <person name="Fujiyama A."/>
            <person name="Inagaki F."/>
            <person name="Takami H."/>
        </authorList>
    </citation>
    <scope>NUCLEOTIDE SEQUENCE</scope>
    <source>
        <strain evidence="2">Expedition CK06-06</strain>
    </source>
</reference>
<evidence type="ECO:0000313" key="2">
    <source>
        <dbReference type="EMBL" id="GAH20104.1"/>
    </source>
</evidence>
<organism evidence="2">
    <name type="scientific">marine sediment metagenome</name>
    <dbReference type="NCBI Taxonomy" id="412755"/>
    <lineage>
        <taxon>unclassified sequences</taxon>
        <taxon>metagenomes</taxon>
        <taxon>ecological metagenomes</taxon>
    </lineage>
</organism>
<accession>X1ESG9</accession>
<proteinExistence type="predicted"/>
<dbReference type="InterPro" id="IPR000587">
    <property type="entry name" value="Creatinase_N"/>
</dbReference>
<dbReference type="AlphaFoldDB" id="X1ESG9"/>
<name>X1ESG9_9ZZZZ</name>
<dbReference type="PANTHER" id="PTHR46112">
    <property type="entry name" value="AMINOPEPTIDASE"/>
    <property type="match status" value="1"/>
</dbReference>
<dbReference type="SUPFAM" id="SSF53092">
    <property type="entry name" value="Creatinase/prolidase N-terminal domain"/>
    <property type="match status" value="1"/>
</dbReference>
<sequence>MVANRLQKLRPVIAEKDLDALLVSQRENCRYLSGFTGSLSWLLISYKHAILATDFRYIEQAKQESQDFEIIQIKGEIHDWLPELAYSSGWHKLAFAANHISVATYHQLNETIKTKQLNLELIPTTGLVEGLRCIKEADELELIVKAVELTDTAFEQAKLVIRPGVTEKEAAWEI</sequence>
<dbReference type="Gene3D" id="3.40.350.10">
    <property type="entry name" value="Creatinase/prolidase N-terminal domain"/>
    <property type="match status" value="1"/>
</dbReference>
<evidence type="ECO:0000259" key="1">
    <source>
        <dbReference type="Pfam" id="PF01321"/>
    </source>
</evidence>
<dbReference type="Gene3D" id="3.90.230.10">
    <property type="entry name" value="Creatinase/methionine aminopeptidase superfamily"/>
    <property type="match status" value="1"/>
</dbReference>
<dbReference type="SUPFAM" id="SSF55920">
    <property type="entry name" value="Creatinase/aminopeptidase"/>
    <property type="match status" value="1"/>
</dbReference>
<dbReference type="PANTHER" id="PTHR46112:SF3">
    <property type="entry name" value="AMINOPEPTIDASE YPDF"/>
    <property type="match status" value="1"/>
</dbReference>
<dbReference type="EMBL" id="BARU01001715">
    <property type="protein sequence ID" value="GAH20104.1"/>
    <property type="molecule type" value="Genomic_DNA"/>
</dbReference>
<dbReference type="InterPro" id="IPR029149">
    <property type="entry name" value="Creatin/AminoP/Spt16_N"/>
</dbReference>
<dbReference type="InterPro" id="IPR036005">
    <property type="entry name" value="Creatinase/aminopeptidase-like"/>
</dbReference>
<gene>
    <name evidence="2" type="ORF">S03H2_04350</name>
</gene>